<proteinExistence type="inferred from homology"/>
<gene>
    <name evidence="10" type="ORF">SINU_09795</name>
</gene>
<evidence type="ECO:0000259" key="9">
    <source>
        <dbReference type="Pfam" id="PF00892"/>
    </source>
</evidence>
<evidence type="ECO:0000313" key="10">
    <source>
        <dbReference type="EMBL" id="KLI02123.1"/>
    </source>
</evidence>
<dbReference type="EMBL" id="AFVQ02000125">
    <property type="protein sequence ID" value="KLI02123.1"/>
    <property type="molecule type" value="Genomic_DNA"/>
</dbReference>
<evidence type="ECO:0000256" key="8">
    <source>
        <dbReference type="SAM" id="Phobius"/>
    </source>
</evidence>
<evidence type="ECO:0000256" key="2">
    <source>
        <dbReference type="ARBA" id="ARBA00007362"/>
    </source>
</evidence>
<dbReference type="InterPro" id="IPR004626">
    <property type="entry name" value="RarD"/>
</dbReference>
<feature type="transmembrane region" description="Helical" evidence="8">
    <location>
        <begin position="211"/>
        <end position="235"/>
    </location>
</feature>
<dbReference type="Pfam" id="PF00892">
    <property type="entry name" value="EamA"/>
    <property type="match status" value="1"/>
</dbReference>
<reference evidence="10 11" key="1">
    <citation type="journal article" date="2011" name="J. Bacteriol.">
        <title>Draft genome sequence of Sporolactobacillus inulinus strain CASD, an efficient D-lactic acid-producing bacterium with high-concentration lactate tolerance capability.</title>
        <authorList>
            <person name="Yu B."/>
            <person name="Su F."/>
            <person name="Wang L."/>
            <person name="Xu K."/>
            <person name="Zhao B."/>
            <person name="Xu P."/>
        </authorList>
    </citation>
    <scope>NUCLEOTIDE SEQUENCE [LARGE SCALE GENOMIC DNA]</scope>
    <source>
        <strain evidence="10 11">CASD</strain>
    </source>
</reference>
<protein>
    <recommendedName>
        <fullName evidence="9">EamA domain-containing protein</fullName>
    </recommendedName>
</protein>
<evidence type="ECO:0000256" key="3">
    <source>
        <dbReference type="ARBA" id="ARBA00022448"/>
    </source>
</evidence>
<evidence type="ECO:0000256" key="7">
    <source>
        <dbReference type="ARBA" id="ARBA00023136"/>
    </source>
</evidence>
<keyword evidence="5 8" id="KW-0812">Transmembrane</keyword>
<evidence type="ECO:0000256" key="1">
    <source>
        <dbReference type="ARBA" id="ARBA00004651"/>
    </source>
</evidence>
<dbReference type="GO" id="GO:0005886">
    <property type="term" value="C:plasma membrane"/>
    <property type="evidence" value="ECO:0007669"/>
    <property type="project" value="UniProtKB-SubCell"/>
</dbReference>
<dbReference type="SUPFAM" id="SSF103481">
    <property type="entry name" value="Multidrug resistance efflux transporter EmrE"/>
    <property type="match status" value="2"/>
</dbReference>
<keyword evidence="6 8" id="KW-1133">Transmembrane helix</keyword>
<feature type="domain" description="EamA" evidence="9">
    <location>
        <begin position="9"/>
        <end position="149"/>
    </location>
</feature>
<comment type="caution">
    <text evidence="10">The sequence shown here is derived from an EMBL/GenBank/DDBJ whole genome shotgun (WGS) entry which is preliminary data.</text>
</comment>
<dbReference type="InterPro" id="IPR000620">
    <property type="entry name" value="EamA_dom"/>
</dbReference>
<dbReference type="OrthoDB" id="369870at2"/>
<dbReference type="Proteomes" id="UP000035553">
    <property type="component" value="Unassembled WGS sequence"/>
</dbReference>
<feature type="transmembrane region" description="Helical" evidence="8">
    <location>
        <begin position="273"/>
        <end position="291"/>
    </location>
</feature>
<feature type="transmembrane region" description="Helical" evidence="8">
    <location>
        <begin position="247"/>
        <end position="267"/>
    </location>
</feature>
<evidence type="ECO:0000313" key="11">
    <source>
        <dbReference type="Proteomes" id="UP000035553"/>
    </source>
</evidence>
<feature type="transmembrane region" description="Helical" evidence="8">
    <location>
        <begin position="78"/>
        <end position="98"/>
    </location>
</feature>
<accession>A0A0U1QMU6</accession>
<feature type="transmembrane region" description="Helical" evidence="8">
    <location>
        <begin position="12"/>
        <end position="31"/>
    </location>
</feature>
<dbReference type="InterPro" id="IPR037185">
    <property type="entry name" value="EmrE-like"/>
</dbReference>
<evidence type="ECO:0000256" key="5">
    <source>
        <dbReference type="ARBA" id="ARBA00022692"/>
    </source>
</evidence>
<dbReference type="PANTHER" id="PTHR22911">
    <property type="entry name" value="ACYL-MALONYL CONDENSING ENZYME-RELATED"/>
    <property type="match status" value="1"/>
</dbReference>
<evidence type="ECO:0000256" key="6">
    <source>
        <dbReference type="ARBA" id="ARBA00022989"/>
    </source>
</evidence>
<dbReference type="STRING" id="1069536.SINU_09795"/>
<dbReference type="NCBIfam" id="TIGR00688">
    <property type="entry name" value="rarD"/>
    <property type="match status" value="1"/>
</dbReference>
<feature type="transmembrane region" description="Helical" evidence="8">
    <location>
        <begin position="37"/>
        <end position="57"/>
    </location>
</feature>
<dbReference type="PANTHER" id="PTHR22911:SF137">
    <property type="entry name" value="SOLUTE CARRIER FAMILY 35 MEMBER G2-RELATED"/>
    <property type="match status" value="1"/>
</dbReference>
<comment type="subcellular location">
    <subcellularLocation>
        <location evidence="1">Cell membrane</location>
        <topology evidence="1">Multi-pass membrane protein</topology>
    </subcellularLocation>
</comment>
<evidence type="ECO:0000256" key="4">
    <source>
        <dbReference type="ARBA" id="ARBA00022475"/>
    </source>
</evidence>
<feature type="transmembrane region" description="Helical" evidence="8">
    <location>
        <begin position="184"/>
        <end position="205"/>
    </location>
</feature>
<feature type="transmembrane region" description="Helical" evidence="8">
    <location>
        <begin position="104"/>
        <end position="125"/>
    </location>
</feature>
<name>A0A0U1QMU6_9BACL</name>
<keyword evidence="4" id="KW-1003">Cell membrane</keyword>
<keyword evidence="7 8" id="KW-0472">Membrane</keyword>
<keyword evidence="11" id="KW-1185">Reference proteome</keyword>
<keyword evidence="3" id="KW-0813">Transport</keyword>
<comment type="similarity">
    <text evidence="2">Belongs to the EamA transporter family.</text>
</comment>
<organism evidence="10 11">
    <name type="scientific">Sporolactobacillus inulinus CASD</name>
    <dbReference type="NCBI Taxonomy" id="1069536"/>
    <lineage>
        <taxon>Bacteria</taxon>
        <taxon>Bacillati</taxon>
        <taxon>Bacillota</taxon>
        <taxon>Bacilli</taxon>
        <taxon>Bacillales</taxon>
        <taxon>Sporolactobacillaceae</taxon>
        <taxon>Sporolactobacillus</taxon>
    </lineage>
</organism>
<sequence length="307" mass="34256">MNSLSDRRLGIIYTFSAFSIWGFLTVYWKWLAAIPSWVVLAHRILWAFIFMLLVIALRGQFRGLCMKTVWLIHQPKQLLVVFAGSLAISANWMLYVWAVGHQHVLDASLGLFMIPLVSMLIGILFFKERSDAWGWLSLALAFTGVLLVTVHFGVVPWLALSLAATSGMYSFCKKIIQLDALIGMSIETLLIIPIAVVVLTVHTYATPGLQTAFSGTTALLLIGAGILTALPLIWFAEGAKRIPLTMIGFFQYMTPSSAFLIGVFLFHESMDRIQFLSFLFIWCAICIYAWREVSRNAAGKRSAHASL</sequence>
<dbReference type="AlphaFoldDB" id="A0A0U1QMU6"/>